<evidence type="ECO:0000313" key="3">
    <source>
        <dbReference type="Proteomes" id="UP000199028"/>
    </source>
</evidence>
<keyword evidence="1" id="KW-1133">Transmembrane helix</keyword>
<feature type="transmembrane region" description="Helical" evidence="1">
    <location>
        <begin position="12"/>
        <end position="37"/>
    </location>
</feature>
<evidence type="ECO:0000313" key="2">
    <source>
        <dbReference type="EMBL" id="SEP98864.1"/>
    </source>
</evidence>
<dbReference type="RefSeq" id="WP_143086590.1">
    <property type="nucleotide sequence ID" value="NZ_FOFT01000001.1"/>
</dbReference>
<evidence type="ECO:0000256" key="1">
    <source>
        <dbReference type="SAM" id="Phobius"/>
    </source>
</evidence>
<dbReference type="EMBL" id="FOFT01000001">
    <property type="protein sequence ID" value="SEP98864.1"/>
    <property type="molecule type" value="Genomic_DNA"/>
</dbReference>
<dbReference type="AlphaFoldDB" id="A0A1H9CCJ1"/>
<keyword evidence="1" id="KW-0472">Membrane</keyword>
<reference evidence="3" key="1">
    <citation type="submission" date="2016-10" db="EMBL/GenBank/DDBJ databases">
        <authorList>
            <person name="Varghese N."/>
            <person name="Submissions S."/>
        </authorList>
    </citation>
    <scope>NUCLEOTIDE SEQUENCE [LARGE SCALE GENOMIC DNA]</scope>
    <source>
        <strain evidence="3">CGMCC 4.578</strain>
    </source>
</reference>
<accession>A0A1H9CCJ1</accession>
<gene>
    <name evidence="2" type="ORF">SAMN05216195_101745</name>
</gene>
<name>A0A1H9CCJ1_9PSEU</name>
<organism evidence="2 3">
    <name type="scientific">Lentzea flaviverrucosa</name>
    <dbReference type="NCBI Taxonomy" id="200379"/>
    <lineage>
        <taxon>Bacteria</taxon>
        <taxon>Bacillati</taxon>
        <taxon>Actinomycetota</taxon>
        <taxon>Actinomycetes</taxon>
        <taxon>Pseudonocardiales</taxon>
        <taxon>Pseudonocardiaceae</taxon>
        <taxon>Lentzea</taxon>
    </lineage>
</organism>
<keyword evidence="3" id="KW-1185">Reference proteome</keyword>
<proteinExistence type="predicted"/>
<dbReference type="OrthoDB" id="3684982at2"/>
<sequence length="445" mass="47823">MSAGGMVLAPVVLPAVAAGAVVLVGAVVIAAGAVLVVRAANAAIEGGVRAVAEAGERTVEEVAAIEARSEDTLRWAAAAADVVAVNARIRLLHERVVAAGISMVVPHPLRLTSSKSPAELGRMAAEAQAAVALAQAELDRRLPRPRLELFASQARSASADKTLDSYEDVLRARYAAVATPAPTVSPDEVHRVLALLDPDAGDDERIEVLATAARVARAQGDGDVYFRQLRRQVTDEINPRVARRRLAATWLQALEEGPLPDALAEASITPPPSVGDAVEALRRVVSGDEDLTQQRRAEAVQAMAWMEEKADQVLTLRVTQHCLQEQGYEVIGTFDTRNAVGLKVAKPEWGGQHNGTVWVDHKRTVHSRLQRPAGAIGDAARARDGERCEEFADDLEQVGKQVSDNGQNITVRMNRDMPVGQETRYVEEPAQENGTLIERQVKRNS</sequence>
<dbReference type="Proteomes" id="UP000199028">
    <property type="component" value="Unassembled WGS sequence"/>
</dbReference>
<protein>
    <submittedName>
        <fullName evidence="2">Uncharacterized protein</fullName>
    </submittedName>
</protein>
<keyword evidence="1" id="KW-0812">Transmembrane</keyword>